<feature type="compositionally biased region" description="Basic and acidic residues" evidence="1">
    <location>
        <begin position="83"/>
        <end position="98"/>
    </location>
</feature>
<comment type="caution">
    <text evidence="3">The sequence shown here is derived from an EMBL/GenBank/DDBJ whole genome shotgun (WGS) entry which is preliminary data.</text>
</comment>
<dbReference type="AlphaFoldDB" id="A0A2S8G8Q4"/>
<protein>
    <submittedName>
        <fullName evidence="3">Uncharacterized protein</fullName>
    </submittedName>
</protein>
<gene>
    <name evidence="3" type="ORF">C5Y98_05405</name>
</gene>
<sequence length="98" mass="10707">MKRTRIGGALVGLLATTAILMILFFGVGFGMGWVHVSDNPDKSTIEIDKVQLKEDTDKAADATKKFLHESAESLEEGANQVEHAADDHFSPMVDHEKP</sequence>
<evidence type="ECO:0000256" key="2">
    <source>
        <dbReference type="SAM" id="Phobius"/>
    </source>
</evidence>
<feature type="transmembrane region" description="Helical" evidence="2">
    <location>
        <begin position="12"/>
        <end position="34"/>
    </location>
</feature>
<organism evidence="3 4">
    <name type="scientific">Blastopirellula marina</name>
    <dbReference type="NCBI Taxonomy" id="124"/>
    <lineage>
        <taxon>Bacteria</taxon>
        <taxon>Pseudomonadati</taxon>
        <taxon>Planctomycetota</taxon>
        <taxon>Planctomycetia</taxon>
        <taxon>Pirellulales</taxon>
        <taxon>Pirellulaceae</taxon>
        <taxon>Blastopirellula</taxon>
    </lineage>
</organism>
<feature type="region of interest" description="Disordered" evidence="1">
    <location>
        <begin position="72"/>
        <end position="98"/>
    </location>
</feature>
<evidence type="ECO:0000313" key="3">
    <source>
        <dbReference type="EMBL" id="PQO40661.1"/>
    </source>
</evidence>
<accession>A0A2S8G8Q4</accession>
<keyword evidence="2" id="KW-0812">Transmembrane</keyword>
<reference evidence="3 4" key="1">
    <citation type="submission" date="2018-02" db="EMBL/GenBank/DDBJ databases">
        <title>Comparative genomes isolates from brazilian mangrove.</title>
        <authorList>
            <person name="Araujo J.E."/>
            <person name="Taketani R.G."/>
            <person name="Silva M.C.P."/>
            <person name="Loureco M.V."/>
            <person name="Andreote F.D."/>
        </authorList>
    </citation>
    <scope>NUCLEOTIDE SEQUENCE [LARGE SCALE GENOMIC DNA]</scope>
    <source>
        <strain evidence="3 4">NAP PRIS-MGV</strain>
    </source>
</reference>
<keyword evidence="2" id="KW-0472">Membrane</keyword>
<evidence type="ECO:0000256" key="1">
    <source>
        <dbReference type="SAM" id="MobiDB-lite"/>
    </source>
</evidence>
<dbReference type="RefSeq" id="WP_105352311.1">
    <property type="nucleotide sequence ID" value="NZ_PUIB01000008.1"/>
</dbReference>
<dbReference type="OrthoDB" id="9927422at2"/>
<keyword evidence="2" id="KW-1133">Transmembrane helix</keyword>
<evidence type="ECO:0000313" key="4">
    <source>
        <dbReference type="Proteomes" id="UP000239388"/>
    </source>
</evidence>
<dbReference type="EMBL" id="PUIB01000008">
    <property type="protein sequence ID" value="PQO40661.1"/>
    <property type="molecule type" value="Genomic_DNA"/>
</dbReference>
<dbReference type="Proteomes" id="UP000239388">
    <property type="component" value="Unassembled WGS sequence"/>
</dbReference>
<proteinExistence type="predicted"/>
<name>A0A2S8G8Q4_9BACT</name>